<dbReference type="CDD" id="cd03442">
    <property type="entry name" value="BFIT_BACH"/>
    <property type="match status" value="1"/>
</dbReference>
<dbReference type="InterPro" id="IPR040170">
    <property type="entry name" value="Cytosol_ACT"/>
</dbReference>
<feature type="domain" description="HotDog ACOT-type" evidence="5">
    <location>
        <begin position="78"/>
        <end position="190"/>
    </location>
</feature>
<dbReference type="AlphaFoldDB" id="K6Q0C4"/>
<dbReference type="InterPro" id="IPR006683">
    <property type="entry name" value="Thioestr_dom"/>
</dbReference>
<feature type="compositionally biased region" description="Low complexity" evidence="4">
    <location>
        <begin position="44"/>
        <end position="62"/>
    </location>
</feature>
<dbReference type="Proteomes" id="UP000005710">
    <property type="component" value="Unassembled WGS sequence"/>
</dbReference>
<dbReference type="HOGENOM" id="CLU_1065327_0_0_9"/>
<evidence type="ECO:0000259" key="5">
    <source>
        <dbReference type="PROSITE" id="PS51770"/>
    </source>
</evidence>
<evidence type="ECO:0000256" key="1">
    <source>
        <dbReference type="ARBA" id="ARBA00010458"/>
    </source>
</evidence>
<name>K6Q0C4_9FIRM</name>
<reference evidence="6" key="1">
    <citation type="submission" date="2010-10" db="EMBL/GenBank/DDBJ databases">
        <authorList>
            <consortium name="US DOE Joint Genome Institute (JGI-PGF)"/>
            <person name="Lucas S."/>
            <person name="Copeland A."/>
            <person name="Lapidus A."/>
            <person name="Bruce D."/>
            <person name="Goodwin L."/>
            <person name="Pitluck S."/>
            <person name="Kyrpides N."/>
            <person name="Mavromatis K."/>
            <person name="Detter J.C."/>
            <person name="Han C."/>
            <person name="Land M."/>
            <person name="Hauser L."/>
            <person name="Markowitz V."/>
            <person name="Cheng J.-F."/>
            <person name="Hugenholtz P."/>
            <person name="Woyke T."/>
            <person name="Wu D."/>
            <person name="Pukall R."/>
            <person name="Wahrenburg C."/>
            <person name="Brambilla E."/>
            <person name="Klenk H.-P."/>
            <person name="Eisen J.A."/>
        </authorList>
    </citation>
    <scope>NUCLEOTIDE SEQUENCE [LARGE SCALE GENOMIC DNA]</scope>
    <source>
        <strain evidence="6">DSM 13965</strain>
    </source>
</reference>
<evidence type="ECO:0000256" key="3">
    <source>
        <dbReference type="PROSITE-ProRule" id="PRU01106"/>
    </source>
</evidence>
<accession>K6Q0C4</accession>
<dbReference type="InterPro" id="IPR029069">
    <property type="entry name" value="HotDog_dom_sf"/>
</dbReference>
<dbReference type="STRING" id="867903.ThesuDRAFT_02082"/>
<feature type="compositionally biased region" description="Low complexity" evidence="4">
    <location>
        <begin position="269"/>
        <end position="283"/>
    </location>
</feature>
<dbReference type="SUPFAM" id="SSF54637">
    <property type="entry name" value="Thioesterase/thiol ester dehydrase-isomerase"/>
    <property type="match status" value="1"/>
</dbReference>
<comment type="caution">
    <text evidence="6">The sequence shown here is derived from an EMBL/GenBank/DDBJ whole genome shotgun (WGS) entry which is preliminary data.</text>
</comment>
<dbReference type="GO" id="GO:0005737">
    <property type="term" value="C:cytoplasm"/>
    <property type="evidence" value="ECO:0007669"/>
    <property type="project" value="TreeGrafter"/>
</dbReference>
<feature type="compositionally biased region" description="Gly residues" evidence="4">
    <location>
        <begin position="257"/>
        <end position="268"/>
    </location>
</feature>
<feature type="region of interest" description="Disordered" evidence="4">
    <location>
        <begin position="224"/>
        <end position="283"/>
    </location>
</feature>
<keyword evidence="2 3" id="KW-0378">Hydrolase</keyword>
<evidence type="ECO:0000256" key="4">
    <source>
        <dbReference type="SAM" id="MobiDB-lite"/>
    </source>
</evidence>
<dbReference type="InterPro" id="IPR033120">
    <property type="entry name" value="HOTDOG_ACOT"/>
</dbReference>
<dbReference type="EMBL" id="AENY02000003">
    <property type="protein sequence ID" value="EKP94349.1"/>
    <property type="molecule type" value="Genomic_DNA"/>
</dbReference>
<dbReference type="Pfam" id="PF03061">
    <property type="entry name" value="4HBT"/>
    <property type="match status" value="1"/>
</dbReference>
<feature type="compositionally biased region" description="Pro residues" evidence="4">
    <location>
        <begin position="63"/>
        <end position="75"/>
    </location>
</feature>
<protein>
    <submittedName>
        <fullName evidence="6">Acyl-CoA hydrolase</fullName>
    </submittedName>
</protein>
<dbReference type="Gene3D" id="3.10.129.10">
    <property type="entry name" value="Hotdog Thioesterase"/>
    <property type="match status" value="1"/>
</dbReference>
<reference evidence="6" key="2">
    <citation type="submission" date="2012-10" db="EMBL/GenBank/DDBJ databases">
        <title>Improved high-quality draft of Thermaerobacter subterraneus C21, DSM 13965.</title>
        <authorList>
            <consortium name="DOE Joint Genome Institute"/>
            <person name="Eisen J."/>
            <person name="Huntemann M."/>
            <person name="Wei C.-L."/>
            <person name="Han J."/>
            <person name="Detter J.C."/>
            <person name="Han C."/>
            <person name="Tapia R."/>
            <person name="Chen A."/>
            <person name="Kyrpides N."/>
            <person name="Mavromatis K."/>
            <person name="Markowitz V."/>
            <person name="Szeto E."/>
            <person name="Ivanova N."/>
            <person name="Mikhailova N."/>
            <person name="Ovchinnikova G."/>
            <person name="Pagani I."/>
            <person name="Pati A."/>
            <person name="Goodwin L."/>
            <person name="Nordberg H.P."/>
            <person name="Cantor M.N."/>
            <person name="Hua S.X."/>
            <person name="Woyke T."/>
            <person name="Eisen J."/>
            <person name="Klenk H.-P."/>
        </authorList>
    </citation>
    <scope>NUCLEOTIDE SEQUENCE [LARGE SCALE GENOMIC DNA]</scope>
    <source>
        <strain evidence="6">DSM 13965</strain>
    </source>
</reference>
<dbReference type="eggNOG" id="COG1607">
    <property type="taxonomic scope" value="Bacteria"/>
</dbReference>
<dbReference type="PROSITE" id="PS51770">
    <property type="entry name" value="HOTDOG_ACOT"/>
    <property type="match status" value="1"/>
</dbReference>
<comment type="similarity">
    <text evidence="1">Belongs to the acyl coenzyme A hydrolase family.</text>
</comment>
<feature type="compositionally biased region" description="Low complexity" evidence="4">
    <location>
        <begin position="224"/>
        <end position="256"/>
    </location>
</feature>
<dbReference type="PANTHER" id="PTHR11049">
    <property type="entry name" value="ACYL COENZYME A THIOESTER HYDROLASE"/>
    <property type="match status" value="1"/>
</dbReference>
<proteinExistence type="inferred from homology"/>
<dbReference type="GO" id="GO:0052816">
    <property type="term" value="F:long-chain fatty acyl-CoA hydrolase activity"/>
    <property type="evidence" value="ECO:0007669"/>
    <property type="project" value="TreeGrafter"/>
</dbReference>
<gene>
    <name evidence="6" type="ORF">ThesuDRAFT_02082</name>
</gene>
<keyword evidence="7" id="KW-1185">Reference proteome</keyword>
<feature type="region of interest" description="Disordered" evidence="4">
    <location>
        <begin position="1"/>
        <end position="81"/>
    </location>
</feature>
<evidence type="ECO:0000313" key="6">
    <source>
        <dbReference type="EMBL" id="EKP94349.1"/>
    </source>
</evidence>
<evidence type="ECO:0000256" key="2">
    <source>
        <dbReference type="ARBA" id="ARBA00022801"/>
    </source>
</evidence>
<dbReference type="GO" id="GO:0006637">
    <property type="term" value="P:acyl-CoA metabolic process"/>
    <property type="evidence" value="ECO:0007669"/>
    <property type="project" value="TreeGrafter"/>
</dbReference>
<organism evidence="6 7">
    <name type="scientific">Thermaerobacter subterraneus DSM 13965</name>
    <dbReference type="NCBI Taxonomy" id="867903"/>
    <lineage>
        <taxon>Bacteria</taxon>
        <taxon>Bacillati</taxon>
        <taxon>Bacillota</taxon>
        <taxon>Clostridia</taxon>
        <taxon>Eubacteriales</taxon>
        <taxon>Clostridiales Family XVII. Incertae Sedis</taxon>
        <taxon>Thermaerobacter</taxon>
    </lineage>
</organism>
<sequence>MGNESQDRGGGAGRPAPPAQRGEPMNGQQPQDPETGPARDAGLPGARPSGEPGRPEPAAENPPAAPDTGPVPPARPARESRVEMTELVLPNDANPLGNILGGKVMHLMDIAGALAAARHSRRICVTASVDRIDFLHPIRVGEAILLEAQVTDAGRTSMEVRVNVYSENLRTGQRRHTATAFFTFVALDDSGRPAPVPAVIAETPDEQRLQAEARLRRQERLARAGRAGTGLPEAAGEGPAGTVPAGGIRPDPSAGGFPAGGAPSGGLPAGAAPGPDPAGGATP</sequence>
<evidence type="ECO:0000313" key="7">
    <source>
        <dbReference type="Proteomes" id="UP000005710"/>
    </source>
</evidence>